<feature type="compositionally biased region" description="Low complexity" evidence="1">
    <location>
        <begin position="638"/>
        <end position="649"/>
    </location>
</feature>
<feature type="compositionally biased region" description="Basic and acidic residues" evidence="1">
    <location>
        <begin position="308"/>
        <end position="345"/>
    </location>
</feature>
<feature type="compositionally biased region" description="Polar residues" evidence="1">
    <location>
        <begin position="67"/>
        <end position="76"/>
    </location>
</feature>
<feature type="compositionally biased region" description="Polar residues" evidence="1">
    <location>
        <begin position="296"/>
        <end position="307"/>
    </location>
</feature>
<feature type="region of interest" description="Disordered" evidence="1">
    <location>
        <begin position="435"/>
        <end position="475"/>
    </location>
</feature>
<feature type="region of interest" description="Disordered" evidence="1">
    <location>
        <begin position="810"/>
        <end position="1136"/>
    </location>
</feature>
<feature type="region of interest" description="Disordered" evidence="1">
    <location>
        <begin position="95"/>
        <end position="167"/>
    </location>
</feature>
<feature type="compositionally biased region" description="Low complexity" evidence="1">
    <location>
        <begin position="827"/>
        <end position="859"/>
    </location>
</feature>
<protein>
    <submittedName>
        <fullName evidence="2">Uncharacterized protein</fullName>
    </submittedName>
</protein>
<feature type="compositionally biased region" description="Low complexity" evidence="1">
    <location>
        <begin position="1072"/>
        <end position="1115"/>
    </location>
</feature>
<feature type="compositionally biased region" description="Basic and acidic residues" evidence="1">
    <location>
        <begin position="98"/>
        <end position="115"/>
    </location>
</feature>
<accession>A0A9P0DG84</accession>
<dbReference type="Pfam" id="PF07145">
    <property type="entry name" value="PAM2"/>
    <property type="match status" value="1"/>
</dbReference>
<feature type="compositionally biased region" description="Polar residues" evidence="1">
    <location>
        <begin position="661"/>
        <end position="672"/>
    </location>
</feature>
<feature type="compositionally biased region" description="Low complexity" evidence="1">
    <location>
        <begin position="962"/>
        <end position="990"/>
    </location>
</feature>
<feature type="region of interest" description="Disordered" evidence="1">
    <location>
        <begin position="265"/>
        <end position="360"/>
    </location>
</feature>
<feature type="compositionally biased region" description="Low complexity" evidence="1">
    <location>
        <begin position="1005"/>
        <end position="1049"/>
    </location>
</feature>
<feature type="compositionally biased region" description="Low complexity" evidence="1">
    <location>
        <begin position="265"/>
        <end position="274"/>
    </location>
</feature>
<dbReference type="Proteomes" id="UP001153737">
    <property type="component" value="Chromosome 15"/>
</dbReference>
<feature type="compositionally biased region" description="Basic and acidic residues" evidence="1">
    <location>
        <begin position="1050"/>
        <end position="1060"/>
    </location>
</feature>
<sequence>VTVHDVSGLDNAAESDSEDEWNYIKGEEANKENEPLQPEKKVAEIPEEDDNMSQLNPNAAEFVPVSPTRSIPSPSSCRLMNDLVLAQSPKRPMNIDIKVPRKADFDREVKSRPSDVESYSNGHNDDDDRTTPTDLMESILNGKNIDDIPEFQPGSTPKKGTFSDEFHFGPNAAPFTPIKSLDQSETVLSTKAIFGDESLATLGTSFNESTAQELVTPEENADLKVLNKESDPMSMSFYAHTKDTNPFDLNKVQVLPDDLDEFLQQPDIQPLQQPDNERLLDDTISDLPEYDPSIGLSLNNDDAIQTTDLDKQAYDNEKELASPLEPEKEFTDSEKDPLESEKDLSEAENEIELQHNKQELVQVHREPFDLENEEDLGIGIEEPDFAKTPEPTHENLLGNEFCHVGKTHVSESDALPQDVELINPEAGPETDNLATDVELISPESKPEPDTIPAGVELITPESKPEESEHMLSNSVPSDVEIISPEPQACELGEHVSQPEATEVNDLLGEPEAEVTGQLEAPAASEIDDLLQANLPESGGISPIAPCERVPSPDFTGPELLDEAQKHFEELCHPSDDLKLPESPQEEVTTSVKDDDSSPVDEIQDSFVASSPVQEPQISSPKDTESIATTDVNSFLDRSLPPEVESPLSPGDFDKTKCVSDNEASNPMSQQELTEYLNHPLSRCVFPLPPQYRNEDGEVKSDVIAPDFADQTVVATSEESKQDDTVIAENAPSLLVEPVASDPPVESSAPPVESSASPVESSASPVELGAPPVELSAPPVESSEELVGDSTAVGVASAVAAGAAIAAVATAAVHEEKKKPGSAASKRPPAAATKNGAPATAAKLSARAPAAAKAGASRAGVSPKVAPARPGSAKPSTTTTTTAAPKTAAPKPIAKPRPAAASKPAEKKPLANGDVKPPVRSALTAKKVPSESTTALKTSTSARLAAAASSKLSPTKPAPAKPAAPRSAARPATASGATAAPRTAARPATLTGSRAAGGTSPGKSVPAATRAPISRSAAATATAAPRSNPAAPAAPLKARAPPARPAARAAPDAEKQSKESANKVTAAARSGNVAGRTATSARSAASGVRRVESKTSSTRTITSKTTTTTMKSTMAKKPTEIVRTKTTKIEKPKQNGTSETVIEEITMISDQLLKDNSPVDNKLITESILVQSNAD</sequence>
<feature type="compositionally biased region" description="Low complexity" evidence="1">
    <location>
        <begin position="931"/>
        <end position="954"/>
    </location>
</feature>
<feature type="region of interest" description="Disordered" evidence="1">
    <location>
        <begin position="1"/>
        <end position="76"/>
    </location>
</feature>
<feature type="compositionally biased region" description="Basic and acidic residues" evidence="1">
    <location>
        <begin position="25"/>
        <end position="44"/>
    </location>
</feature>
<feature type="compositionally biased region" description="Low complexity" evidence="1">
    <location>
        <begin position="735"/>
        <end position="766"/>
    </location>
</feature>
<reference evidence="2" key="2">
    <citation type="submission" date="2022-10" db="EMBL/GenBank/DDBJ databases">
        <authorList>
            <consortium name="ENA_rothamsted_submissions"/>
            <consortium name="culmorum"/>
            <person name="King R."/>
        </authorList>
    </citation>
    <scope>NUCLEOTIDE SEQUENCE</scope>
</reference>
<dbReference type="OrthoDB" id="416093at2759"/>
<feature type="non-terminal residue" evidence="2">
    <location>
        <position position="1"/>
    </location>
</feature>
<dbReference type="EMBL" id="OU896721">
    <property type="protein sequence ID" value="CAH1154033.1"/>
    <property type="molecule type" value="Genomic_DNA"/>
</dbReference>
<feature type="compositionally biased region" description="Basic and acidic residues" evidence="1">
    <location>
        <begin position="1116"/>
        <end position="1132"/>
    </location>
</feature>
<keyword evidence="3" id="KW-1185">Reference proteome</keyword>
<organism evidence="2 3">
    <name type="scientific">Phaedon cochleariae</name>
    <name type="common">Mustard beetle</name>
    <dbReference type="NCBI Taxonomy" id="80249"/>
    <lineage>
        <taxon>Eukaryota</taxon>
        <taxon>Metazoa</taxon>
        <taxon>Ecdysozoa</taxon>
        <taxon>Arthropoda</taxon>
        <taxon>Hexapoda</taxon>
        <taxon>Insecta</taxon>
        <taxon>Pterygota</taxon>
        <taxon>Neoptera</taxon>
        <taxon>Endopterygota</taxon>
        <taxon>Coleoptera</taxon>
        <taxon>Polyphaga</taxon>
        <taxon>Cucujiformia</taxon>
        <taxon>Chrysomeloidea</taxon>
        <taxon>Chrysomelidae</taxon>
        <taxon>Chrysomelinae</taxon>
        <taxon>Chrysomelini</taxon>
        <taxon>Phaedon</taxon>
    </lineage>
</organism>
<feature type="compositionally biased region" description="Polar residues" evidence="1">
    <location>
        <begin position="606"/>
        <end position="632"/>
    </location>
</feature>
<proteinExistence type="predicted"/>
<name>A0A9P0DG84_PHACE</name>
<feature type="region of interest" description="Disordered" evidence="1">
    <location>
        <begin position="533"/>
        <end position="674"/>
    </location>
</feature>
<dbReference type="AlphaFoldDB" id="A0A9P0DG84"/>
<evidence type="ECO:0000256" key="1">
    <source>
        <dbReference type="SAM" id="MobiDB-lite"/>
    </source>
</evidence>
<feature type="compositionally biased region" description="Low complexity" evidence="1">
    <location>
        <begin position="871"/>
        <end position="902"/>
    </location>
</feature>
<dbReference type="InterPro" id="IPR009818">
    <property type="entry name" value="PAM2_motif"/>
</dbReference>
<evidence type="ECO:0000313" key="2">
    <source>
        <dbReference type="EMBL" id="CAH1154033.1"/>
    </source>
</evidence>
<gene>
    <name evidence="2" type="ORF">PHAECO_LOCUS4572</name>
</gene>
<feature type="compositionally biased region" description="Basic and acidic residues" evidence="1">
    <location>
        <begin position="562"/>
        <end position="579"/>
    </location>
</feature>
<evidence type="ECO:0000313" key="3">
    <source>
        <dbReference type="Proteomes" id="UP001153737"/>
    </source>
</evidence>
<feature type="region of interest" description="Disordered" evidence="1">
    <location>
        <begin position="709"/>
        <end position="788"/>
    </location>
</feature>
<reference evidence="2" key="1">
    <citation type="submission" date="2022-01" db="EMBL/GenBank/DDBJ databases">
        <authorList>
            <person name="King R."/>
        </authorList>
    </citation>
    <scope>NUCLEOTIDE SEQUENCE</scope>
</reference>